<reference evidence="1 2" key="1">
    <citation type="journal article" date="2017" name="Biotechnol. Biofuels">
        <title>Differential beta-glucosidase expression as a function of carbon source availability in Talaromyces amestolkiae: a genomic and proteomic approach.</title>
        <authorList>
            <person name="de Eugenio L.I."/>
            <person name="Mendez-Liter J.A."/>
            <person name="Nieto-Dominguez M."/>
            <person name="Alonso L."/>
            <person name="Gil-Munoz J."/>
            <person name="Barriuso J."/>
            <person name="Prieto A."/>
            <person name="Martinez M.J."/>
        </authorList>
    </citation>
    <scope>NUCLEOTIDE SEQUENCE [LARGE SCALE GENOMIC DNA]</scope>
    <source>
        <strain evidence="1 2">CIB</strain>
    </source>
</reference>
<dbReference type="GeneID" id="63794431"/>
<dbReference type="AlphaFoldDB" id="A0A364L064"/>
<dbReference type="OrthoDB" id="4732550at2759"/>
<evidence type="ECO:0000313" key="2">
    <source>
        <dbReference type="Proteomes" id="UP000249363"/>
    </source>
</evidence>
<keyword evidence="2" id="KW-1185">Reference proteome</keyword>
<comment type="caution">
    <text evidence="1">The sequence shown here is derived from an EMBL/GenBank/DDBJ whole genome shotgun (WGS) entry which is preliminary data.</text>
</comment>
<name>A0A364L064_TALAM</name>
<sequence length="803" mass="92466">MKEPGVNNVVKLYYPGDPSAMELFSSRGIHDVQPISKMIGVDESHDEEDRIKEAIALGKKTVELRTQMNLRFFSAPKDRGHVRWIYKLGEEIERLQEKLQPAQSEDAEESDGQQPRLVYHSLLSPEIPFSALDHLPADSPARTLKETMLTLTEEWIKRLYEIAPSLNDSLPTIVNPEVPGTTREPDAGDHVMRYALREFILWQADEEVLLKARKIDNIDNFLRMVPWLLQDLIKFFESLGRADTLHFIRDAVCDYVASRHSTPDGSSVIILGEPVTTEDKRHKMTVEAWDILYAYFWNVVHWSNLESFCVDFEDAVLIHQLIAMGRYKNMPSGREWVEEDHVSQKNHFPILHGFVAATMGYSDPPIAPIVVNDGIATQRESRCYMVGRMAKRNPLADPLIQELVNRVARFIVIVLEMEDDDRSTSKVFARNEQHDDIPWITRTRSAAIGDDLDNAPWTTEWSFKNIMSDITLYANLKERGMRKDYFEFIIIEQAPSQEFRILDDIADAISLISGDIRPEETMRKIIRSSFPTEKQSKLLEAVKMDGKFPLNMNIGDLHYEGNRLRAWDILDKDPSFLRDFHDRKLVTRDRRLIYKILSEMEKKGIISRMKSNEPRSGRLLLLDGTDGQKDLYISYILKPTAENLFLQPRLSLQQLSGCLDSFSRAVKQRHPEAVFAKGRLHVHYCAWPMTPPDEIPAFATVEGHLYRWNALPFDHPFSSHLWQIHLENVLNKKLVFARFFQMTFVVSASHPAEAKSNLKTLLAETHKYGWSISIPEPQDWTSDIDGLDLLSLWKGIQPSAFKS</sequence>
<evidence type="ECO:0000313" key="1">
    <source>
        <dbReference type="EMBL" id="RAO69203.1"/>
    </source>
</evidence>
<accession>A0A364L064</accession>
<protein>
    <submittedName>
        <fullName evidence="1">Uncharacterized protein</fullName>
    </submittedName>
</protein>
<gene>
    <name evidence="1" type="ORF">BHQ10_005215</name>
</gene>
<proteinExistence type="predicted"/>
<organism evidence="1 2">
    <name type="scientific">Talaromyces amestolkiae</name>
    <dbReference type="NCBI Taxonomy" id="1196081"/>
    <lineage>
        <taxon>Eukaryota</taxon>
        <taxon>Fungi</taxon>
        <taxon>Dikarya</taxon>
        <taxon>Ascomycota</taxon>
        <taxon>Pezizomycotina</taxon>
        <taxon>Eurotiomycetes</taxon>
        <taxon>Eurotiomycetidae</taxon>
        <taxon>Eurotiales</taxon>
        <taxon>Trichocomaceae</taxon>
        <taxon>Talaromyces</taxon>
        <taxon>Talaromyces sect. Talaromyces</taxon>
    </lineage>
</organism>
<dbReference type="Proteomes" id="UP000249363">
    <property type="component" value="Unassembled WGS sequence"/>
</dbReference>
<dbReference type="RefSeq" id="XP_040733719.1">
    <property type="nucleotide sequence ID" value="XM_040877667.1"/>
</dbReference>
<dbReference type="EMBL" id="MIKG01000009">
    <property type="protein sequence ID" value="RAO69203.1"/>
    <property type="molecule type" value="Genomic_DNA"/>
</dbReference>